<dbReference type="InterPro" id="IPR000132">
    <property type="entry name" value="Nitrilase/CN_hydratase_CS"/>
</dbReference>
<comment type="caution">
    <text evidence="4">The sequence shown here is derived from an EMBL/GenBank/DDBJ whole genome shotgun (WGS) entry which is preliminary data.</text>
</comment>
<dbReference type="GO" id="GO:0000257">
    <property type="term" value="F:nitrilase activity"/>
    <property type="evidence" value="ECO:0007669"/>
    <property type="project" value="TreeGrafter"/>
</dbReference>
<feature type="region of interest" description="Disordered" evidence="2">
    <location>
        <begin position="305"/>
        <end position="338"/>
    </location>
</feature>
<dbReference type="GO" id="GO:0018822">
    <property type="term" value="F:nitrile hydratase activity"/>
    <property type="evidence" value="ECO:0007669"/>
    <property type="project" value="TreeGrafter"/>
</dbReference>
<proteinExistence type="inferred from homology"/>
<dbReference type="InterPro" id="IPR036526">
    <property type="entry name" value="C-N_Hydrolase_sf"/>
</dbReference>
<evidence type="ECO:0000259" key="3">
    <source>
        <dbReference type="PROSITE" id="PS50263"/>
    </source>
</evidence>
<protein>
    <submittedName>
        <fullName evidence="4">Nitrilase</fullName>
    </submittedName>
</protein>
<dbReference type="EMBL" id="DOEK01000004">
    <property type="protein sequence ID" value="HBP27995.1"/>
    <property type="molecule type" value="Genomic_DNA"/>
</dbReference>
<dbReference type="PROSITE" id="PS50263">
    <property type="entry name" value="CN_HYDROLASE"/>
    <property type="match status" value="1"/>
</dbReference>
<dbReference type="Proteomes" id="UP000264036">
    <property type="component" value="Unassembled WGS sequence"/>
</dbReference>
<sequence length="338" mass="37197">MQKIFKAAVVQSAAVAFDNYRTMLRMKELANQARDQGASLVVFPEAMLGTYPKGSTFGAYVGGRSEQGRDEFLRYHRNAIDVPGPYIDELAVLAKDLGVYLVTGVVERAGGTLYCTVVFFDNKGNFLGKHRKLMPTGSERTIWGFGDGSTLPVYATDLGRLGAVICWENYMPLLRTTMYSKGIELYCAPTLASSDIWPASMQHIAMEGRCFVFSANQYATASDYPSDYVSVASSDPAQPLTRGGSCIVDPFGNFLAGPNFEGAAVMVAEIDLDDTIRGKYDLDVTGHYARPDVFQLFVNERPQEVVQSDRGPFAKSDPRHLTEKHKSPIGSKTWGHHK</sequence>
<dbReference type="PANTHER" id="PTHR46044">
    <property type="entry name" value="NITRILASE"/>
    <property type="match status" value="1"/>
</dbReference>
<feature type="domain" description="CN hydrolase" evidence="3">
    <location>
        <begin position="5"/>
        <end position="272"/>
    </location>
</feature>
<evidence type="ECO:0000256" key="2">
    <source>
        <dbReference type="SAM" id="MobiDB-lite"/>
    </source>
</evidence>
<dbReference type="InterPro" id="IPR003010">
    <property type="entry name" value="C-N_Hydrolase"/>
</dbReference>
<dbReference type="CDD" id="cd07564">
    <property type="entry name" value="nitrilases_CHs"/>
    <property type="match status" value="1"/>
</dbReference>
<gene>
    <name evidence="4" type="ORF">DD666_01090</name>
</gene>
<evidence type="ECO:0000313" key="4">
    <source>
        <dbReference type="EMBL" id="HBP27995.1"/>
    </source>
</evidence>
<dbReference type="Pfam" id="PF00795">
    <property type="entry name" value="CN_hydrolase"/>
    <property type="match status" value="1"/>
</dbReference>
<dbReference type="AlphaFoldDB" id="A0A356LBU8"/>
<dbReference type="Gene3D" id="3.60.110.10">
    <property type="entry name" value="Carbon-nitrogen hydrolase"/>
    <property type="match status" value="1"/>
</dbReference>
<dbReference type="SUPFAM" id="SSF56317">
    <property type="entry name" value="Carbon-nitrogen hydrolase"/>
    <property type="match status" value="1"/>
</dbReference>
<accession>A0A356LBU8</accession>
<evidence type="ECO:0000256" key="1">
    <source>
        <dbReference type="ARBA" id="ARBA00008129"/>
    </source>
</evidence>
<dbReference type="PROSITE" id="PS00921">
    <property type="entry name" value="NITRIL_CHT_2"/>
    <property type="match status" value="1"/>
</dbReference>
<reference evidence="4 5" key="1">
    <citation type="journal article" date="2018" name="Nat. Biotechnol.">
        <title>A standardized bacterial taxonomy based on genome phylogeny substantially revises the tree of life.</title>
        <authorList>
            <person name="Parks D.H."/>
            <person name="Chuvochina M."/>
            <person name="Waite D.W."/>
            <person name="Rinke C."/>
            <person name="Skarshewski A."/>
            <person name="Chaumeil P.A."/>
            <person name="Hugenholtz P."/>
        </authorList>
    </citation>
    <scope>NUCLEOTIDE SEQUENCE [LARGE SCALE GENOMIC DNA]</scope>
    <source>
        <strain evidence="4">UBA10707</strain>
    </source>
</reference>
<dbReference type="PANTHER" id="PTHR46044:SF1">
    <property type="entry name" value="CN HYDROLASE DOMAIN-CONTAINING PROTEIN"/>
    <property type="match status" value="1"/>
</dbReference>
<organism evidence="4 5">
    <name type="scientific">Advenella kashmirensis</name>
    <dbReference type="NCBI Taxonomy" id="310575"/>
    <lineage>
        <taxon>Bacteria</taxon>
        <taxon>Pseudomonadati</taxon>
        <taxon>Pseudomonadota</taxon>
        <taxon>Betaproteobacteria</taxon>
        <taxon>Burkholderiales</taxon>
        <taxon>Alcaligenaceae</taxon>
    </lineage>
</organism>
<name>A0A356LBU8_9BURK</name>
<dbReference type="InterPro" id="IPR044149">
    <property type="entry name" value="Nitrilases_CHs"/>
</dbReference>
<feature type="compositionally biased region" description="Basic and acidic residues" evidence="2">
    <location>
        <begin position="316"/>
        <end position="326"/>
    </location>
</feature>
<evidence type="ECO:0000313" key="5">
    <source>
        <dbReference type="Proteomes" id="UP000264036"/>
    </source>
</evidence>
<comment type="similarity">
    <text evidence="1">Belongs to the carbon-nitrogen hydrolase superfamily. Nitrilase family.</text>
</comment>
<dbReference type="GO" id="GO:0051410">
    <property type="term" value="P:detoxification of nitrogen compound"/>
    <property type="evidence" value="ECO:0007669"/>
    <property type="project" value="TreeGrafter"/>
</dbReference>